<accession>B6HIA9</accession>
<dbReference type="OrthoDB" id="4367476at2759"/>
<proteinExistence type="predicted"/>
<reference evidence="2 3" key="1">
    <citation type="journal article" date="2008" name="Nat. Biotechnol.">
        <title>Genome sequencing and analysis of the filamentous fungus Penicillium chrysogenum.</title>
        <authorList>
            <person name="van den Berg M.A."/>
            <person name="Albang R."/>
            <person name="Albermann K."/>
            <person name="Badger J.H."/>
            <person name="Daran J.-M."/>
            <person name="Driessen A.J.M."/>
            <person name="Garcia-Estrada C."/>
            <person name="Fedorova N.D."/>
            <person name="Harris D.M."/>
            <person name="Heijne W.H.M."/>
            <person name="Joardar V.S."/>
            <person name="Kiel J.A.K.W."/>
            <person name="Kovalchuk A."/>
            <person name="Martin J.F."/>
            <person name="Nierman W.C."/>
            <person name="Nijland J.G."/>
            <person name="Pronk J.T."/>
            <person name="Roubos J.A."/>
            <person name="van der Klei I.J."/>
            <person name="van Peij N.N.M.E."/>
            <person name="Veenhuis M."/>
            <person name="von Doehren H."/>
            <person name="Wagner C."/>
            <person name="Wortman J.R."/>
            <person name="Bovenberg R.A.L."/>
        </authorList>
    </citation>
    <scope>NUCLEOTIDE SEQUENCE [LARGE SCALE GENOMIC DNA]</scope>
    <source>
        <strain evidence="3">ATCC 28089 / DSM 1075 / NRRL 1951 / Wisconsin 54-1255</strain>
    </source>
</reference>
<dbReference type="HOGENOM" id="CLU_1421847_0_0_1"/>
<dbReference type="VEuPathDB" id="FungiDB:PCH_Pc21g23330"/>
<organism evidence="2 3">
    <name type="scientific">Penicillium rubens (strain ATCC 28089 / DSM 1075 / NRRL 1951 / Wisconsin 54-1255)</name>
    <name type="common">Penicillium chrysogenum</name>
    <dbReference type="NCBI Taxonomy" id="500485"/>
    <lineage>
        <taxon>Eukaryota</taxon>
        <taxon>Fungi</taxon>
        <taxon>Dikarya</taxon>
        <taxon>Ascomycota</taxon>
        <taxon>Pezizomycotina</taxon>
        <taxon>Eurotiomycetes</taxon>
        <taxon>Eurotiomycetidae</taxon>
        <taxon>Eurotiales</taxon>
        <taxon>Aspergillaceae</taxon>
        <taxon>Penicillium</taxon>
        <taxon>Penicillium chrysogenum species complex</taxon>
    </lineage>
</organism>
<gene>
    <name evidence="2" type="ORF">Pc21g23330</name>
    <name evidence="2" type="ORF">PCH_Pc21g23330</name>
</gene>
<dbReference type="Proteomes" id="UP000000724">
    <property type="component" value="Contig Pc00c21"/>
</dbReference>
<feature type="region of interest" description="Disordered" evidence="1">
    <location>
        <begin position="1"/>
        <end position="46"/>
    </location>
</feature>
<name>B6HIA9_PENRW</name>
<dbReference type="EMBL" id="AM920436">
    <property type="protein sequence ID" value="CAP97230.1"/>
    <property type="molecule type" value="Genomic_DNA"/>
</dbReference>
<evidence type="ECO:0000256" key="1">
    <source>
        <dbReference type="SAM" id="MobiDB-lite"/>
    </source>
</evidence>
<evidence type="ECO:0000313" key="2">
    <source>
        <dbReference type="EMBL" id="CAP97230.1"/>
    </source>
</evidence>
<sequence>MSDKKQVPPTIQPPAAPTTTDKVRKRRRARGGKKIRNIKAQQKGKSPVYLRRPVLRELDRCISCLVHIERERKLLTLRLAKELEEAASAAAAASGAGAESSAPPATSQPAASSPAASSPSSPAASTSAPSNSGVAVPAVGLAHRTTIASLVPELQLTDEETTALAGYLPDIIAAFVQDRRNTLNVPWDSWI</sequence>
<feature type="region of interest" description="Disordered" evidence="1">
    <location>
        <begin position="94"/>
        <end position="132"/>
    </location>
</feature>
<evidence type="ECO:0000313" key="3">
    <source>
        <dbReference type="Proteomes" id="UP000000724"/>
    </source>
</evidence>
<feature type="compositionally biased region" description="Low complexity" evidence="1">
    <location>
        <begin position="94"/>
        <end position="130"/>
    </location>
</feature>
<feature type="compositionally biased region" description="Basic residues" evidence="1">
    <location>
        <begin position="23"/>
        <end position="37"/>
    </location>
</feature>
<keyword evidence="3" id="KW-1185">Reference proteome</keyword>
<dbReference type="AlphaFoldDB" id="B6HIA9"/>
<protein>
    <submittedName>
        <fullName evidence="2">Uncharacterized protein</fullName>
    </submittedName>
</protein>
<dbReference type="OMA" id="VPWDSWI"/>